<dbReference type="EC" id="3.2.1.-" evidence="7"/>
<dbReference type="NCBIfam" id="TIGR01180">
    <property type="entry name" value="aman2_put"/>
    <property type="match status" value="1"/>
</dbReference>
<dbReference type="InterPro" id="IPR041371">
    <property type="entry name" value="GH92_N"/>
</dbReference>
<keyword evidence="3" id="KW-0106">Calcium</keyword>
<keyword evidence="4" id="KW-0732">Signal</keyword>
<sequence>MKRFNPKSLWTLLLFTAFLPSCQTEKDKQETLQQCIDTRTGTAASITQTAGMFGKHTEEYGQTLPAVLEPNGMNFWTPQTQDTEQKCIAPYYYRDSLFQGFRNSHWIVGGCTQDYGSMTLAALSGTLRCTSEKRGTRFSHHDEQATPSYYAVTLPDEQLKAEMTGRSRAAIFRFTYQKEGNAYLVVNPNSDEGEGYIEIDTLNKRIYGYNPVHRIYQGWGEPAGYSGHFVVEYQKELTGFGTFRKDSIFPSQTSICSGQGIGLYIRFRVNSDEKVLVKAASSFTDKDGALKNLAAEIPHWDFDQTHKELTNIWEQHLASVKIKTNDELARRKFYTALYHTSFLPRTFNDIDGRYPSFSTGEPIRQLAKDETYYEDFSMWDTYRALHPLINLLHPTRGGQMMQSLVHKYEEGGWLPIFPCWNSYTAAMIGDHCIAALGDACVKGIRNFDVQKAYEGMRRNAFESPATHEEYVNGMGRRALQSYLQYGYIPLEDSVPDAFHVREQVSRTLEYAYDDFVLAQVAKHLGKTEDYETLMRRAQNYRNVIDPRTGYAQGRHADGTFLNENNAFGFAKFITEGAPCHYTWYVPHDPYGLMECMGGQEQYIAKLDSMFSQNRYWHGNEPCHQVAFMFNYARQPWKTQRAVRHILQTEYLDAPGGLSGNDDAGQMSAWYVFAALGFYPVCPGTPYYALASPSFQEAVLTLENGNTFRLLAPEASAENIYIQRVTLDGKPYTKNYITHEDILRGGTMEFEMGPEPVPGWGNKPEDCPPRAF</sequence>
<comment type="cofactor">
    <cofactor evidence="1">
        <name>Ca(2+)</name>
        <dbReference type="ChEBI" id="CHEBI:29108"/>
    </cofactor>
</comment>
<dbReference type="PANTHER" id="PTHR12143:SF43">
    <property type="entry name" value="PUTATIVE-RELATED"/>
    <property type="match status" value="1"/>
</dbReference>
<evidence type="ECO:0000259" key="6">
    <source>
        <dbReference type="Pfam" id="PF17678"/>
    </source>
</evidence>
<reference evidence="7" key="1">
    <citation type="submission" date="2023-06" db="EMBL/GenBank/DDBJ databases">
        <authorList>
            <person name="Zeman M."/>
            <person name="Kubasova T."/>
            <person name="Jahodarova E."/>
            <person name="Nykrynova M."/>
            <person name="Rychlik I."/>
        </authorList>
    </citation>
    <scope>NUCLEOTIDE SEQUENCE</scope>
    <source>
        <strain evidence="7">84_SSukc20</strain>
    </source>
</reference>
<dbReference type="Pfam" id="PF17678">
    <property type="entry name" value="Glyco_hydro_92N"/>
    <property type="match status" value="1"/>
</dbReference>
<keyword evidence="7" id="KW-0326">Glycosidase</keyword>
<evidence type="ECO:0000259" key="5">
    <source>
        <dbReference type="Pfam" id="PF07971"/>
    </source>
</evidence>
<keyword evidence="7" id="KW-0378">Hydrolase</keyword>
<gene>
    <name evidence="7" type="ORF">QVO10_07480</name>
</gene>
<name>A0ABT7X562_9BACE</name>
<dbReference type="Proteomes" id="UP001167871">
    <property type="component" value="Unassembled WGS sequence"/>
</dbReference>
<dbReference type="Gene3D" id="2.70.98.10">
    <property type="match status" value="1"/>
</dbReference>
<dbReference type="Gene3D" id="1.20.1610.10">
    <property type="entry name" value="alpha-1,2-mannosidases domains"/>
    <property type="match status" value="1"/>
</dbReference>
<evidence type="ECO:0000256" key="1">
    <source>
        <dbReference type="ARBA" id="ARBA00001913"/>
    </source>
</evidence>
<evidence type="ECO:0000256" key="3">
    <source>
        <dbReference type="ARBA" id="ARBA00022837"/>
    </source>
</evidence>
<dbReference type="InterPro" id="IPR050883">
    <property type="entry name" value="PNGase"/>
</dbReference>
<feature type="chain" id="PRO_5045565525" evidence="4">
    <location>
        <begin position="24"/>
        <end position="771"/>
    </location>
</feature>
<protein>
    <submittedName>
        <fullName evidence="7">GH92 family glycosyl hydrolase</fullName>
        <ecNumber evidence="7">3.2.1.-</ecNumber>
    </submittedName>
</protein>
<comment type="subunit">
    <text evidence="2">Monomer.</text>
</comment>
<organism evidence="7 8">
    <name type="scientific">Bacteroides gallinaceum</name>
    <dbReference type="NCBI Taxonomy" id="1462571"/>
    <lineage>
        <taxon>Bacteria</taxon>
        <taxon>Pseudomonadati</taxon>
        <taxon>Bacteroidota</taxon>
        <taxon>Bacteroidia</taxon>
        <taxon>Bacteroidales</taxon>
        <taxon>Bacteroidaceae</taxon>
        <taxon>Bacteroides</taxon>
    </lineage>
</organism>
<feature type="domain" description="Glycosyl hydrolase family 92" evidence="5">
    <location>
        <begin position="289"/>
        <end position="753"/>
    </location>
</feature>
<dbReference type="PANTHER" id="PTHR12143">
    <property type="entry name" value="PEPTIDE N-GLYCANASE PNGASE -RELATED"/>
    <property type="match status" value="1"/>
</dbReference>
<dbReference type="GO" id="GO:0016798">
    <property type="term" value="F:hydrolase activity, acting on glycosyl bonds"/>
    <property type="evidence" value="ECO:0007669"/>
    <property type="project" value="UniProtKB-KW"/>
</dbReference>
<comment type="caution">
    <text evidence="7">The sequence shown here is derived from an EMBL/GenBank/DDBJ whole genome shotgun (WGS) entry which is preliminary data.</text>
</comment>
<feature type="domain" description="Glycosyl hydrolase family 92 N-terminal" evidence="6">
    <location>
        <begin position="37"/>
        <end position="282"/>
    </location>
</feature>
<dbReference type="SUPFAM" id="SSF48208">
    <property type="entry name" value="Six-hairpin glycosidases"/>
    <property type="match status" value="1"/>
</dbReference>
<evidence type="ECO:0000256" key="4">
    <source>
        <dbReference type="SAM" id="SignalP"/>
    </source>
</evidence>
<dbReference type="InterPro" id="IPR014718">
    <property type="entry name" value="GH-type_carb-bd"/>
</dbReference>
<dbReference type="Gene3D" id="1.20.1050.60">
    <property type="entry name" value="alpha-1,2-mannosidase"/>
    <property type="match status" value="1"/>
</dbReference>
<feature type="signal peptide" evidence="4">
    <location>
        <begin position="1"/>
        <end position="23"/>
    </location>
</feature>
<evidence type="ECO:0000256" key="2">
    <source>
        <dbReference type="ARBA" id="ARBA00011245"/>
    </source>
</evidence>
<dbReference type="Pfam" id="PF07971">
    <property type="entry name" value="Glyco_hydro_92"/>
    <property type="match status" value="1"/>
</dbReference>
<evidence type="ECO:0000313" key="7">
    <source>
        <dbReference type="EMBL" id="MDN0049226.1"/>
    </source>
</evidence>
<dbReference type="EMBL" id="JAUEII010000013">
    <property type="protein sequence ID" value="MDN0049226.1"/>
    <property type="molecule type" value="Genomic_DNA"/>
</dbReference>
<accession>A0ABT7X562</accession>
<reference evidence="7" key="2">
    <citation type="submission" date="2024-05" db="EMBL/GenBank/DDBJ databases">
        <title>Identification and characterization of horizontal gene transfer across gut microbiota members of farm animals based on homology search.</title>
        <authorList>
            <person name="Schwarzerova J."/>
            <person name="Nykrynova M."/>
            <person name="Jureckova K."/>
            <person name="Cejkova D."/>
            <person name="Rychlik I."/>
        </authorList>
    </citation>
    <scope>NUCLEOTIDE SEQUENCE</scope>
    <source>
        <strain evidence="7">84_SSukc20</strain>
    </source>
</reference>
<dbReference type="RefSeq" id="WP_301639559.1">
    <property type="nucleotide sequence ID" value="NZ_JAUEII010000013.1"/>
</dbReference>
<proteinExistence type="predicted"/>
<dbReference type="Gene3D" id="3.30.2080.10">
    <property type="entry name" value="GH92 mannosidase domain"/>
    <property type="match status" value="1"/>
</dbReference>
<evidence type="ECO:0000313" key="8">
    <source>
        <dbReference type="Proteomes" id="UP001167871"/>
    </source>
</evidence>
<dbReference type="InterPro" id="IPR005887">
    <property type="entry name" value="GH92_a_mannosidase_put"/>
</dbReference>
<keyword evidence="8" id="KW-1185">Reference proteome</keyword>
<dbReference type="InterPro" id="IPR012939">
    <property type="entry name" value="Glyco_hydro_92"/>
</dbReference>
<dbReference type="InterPro" id="IPR008928">
    <property type="entry name" value="6-hairpin_glycosidase_sf"/>
</dbReference>